<feature type="compositionally biased region" description="Basic and acidic residues" evidence="4">
    <location>
        <begin position="19"/>
        <end position="28"/>
    </location>
</feature>
<feature type="compositionally biased region" description="Basic and acidic residues" evidence="4">
    <location>
        <begin position="224"/>
        <end position="274"/>
    </location>
</feature>
<dbReference type="GO" id="GO:0017022">
    <property type="term" value="F:myosin binding"/>
    <property type="evidence" value="ECO:0007669"/>
    <property type="project" value="TreeGrafter"/>
</dbReference>
<evidence type="ECO:0000259" key="5">
    <source>
        <dbReference type="Pfam" id="PF04698"/>
    </source>
</evidence>
<keyword evidence="1" id="KW-0479">Metal-binding</keyword>
<feature type="compositionally biased region" description="Polar residues" evidence="4">
    <location>
        <begin position="311"/>
        <end position="324"/>
    </location>
</feature>
<evidence type="ECO:0000256" key="1">
    <source>
        <dbReference type="ARBA" id="ARBA00022771"/>
    </source>
</evidence>
<keyword evidence="1" id="KW-0863">Zinc-finger</keyword>
<feature type="region of interest" description="Disordered" evidence="4">
    <location>
        <begin position="484"/>
        <end position="523"/>
    </location>
</feature>
<dbReference type="OMA" id="MYLVMSH"/>
<reference evidence="6 7" key="1">
    <citation type="submission" date="2018-03" db="EMBL/GenBank/DDBJ databases">
        <title>Finding Nemo's genes: A chromosome-scale reference assembly of the genome of the orange clownfish Amphiprion percula.</title>
        <authorList>
            <person name="Lehmann R."/>
        </authorList>
    </citation>
    <scope>NUCLEOTIDE SEQUENCE</scope>
</reference>
<feature type="compositionally biased region" description="Polar residues" evidence="4">
    <location>
        <begin position="154"/>
        <end position="167"/>
    </location>
</feature>
<feature type="compositionally biased region" description="Low complexity" evidence="4">
    <location>
        <begin position="376"/>
        <end position="388"/>
    </location>
</feature>
<evidence type="ECO:0000256" key="2">
    <source>
        <dbReference type="ARBA" id="ARBA00022833"/>
    </source>
</evidence>
<sequence length="523" mass="57610">MYLVMSHHGSQVMGDSSEAEEKQSDPIRRSRRRRKSKRESSTEQNRPGSQSHTQSIYPLAQENSGFLLNNLLKRGLSVDQSVSDTVPVATAAPDAFKLDAMTPEPEDLDTVAPNSPAPGPPLLHSLAPGPQLSSNSSGPRTSSGDPLEEEIRSRLSQLVSRANSKDSSSSEDECTTQWPADKQTEKESDRQREKSRPKDTERQQASDKLSEKASEAVEQVNGQEVKRSERLMKSASVREEGRIRERRLEKRGESLREKVDEQEQKRGDKREPNRQSKRQHKRDVEKEAGLKAAARRSGSSTSSPAVTPSSQEGALSNNQVGQNDSEQQQRLQLLSSILHQKYSAASLCSITTEVLKVLNATEELIGEAGGESYTPSESMSASPISSSSETRRLDQRLTKMEENVYLAAGAVYGLEGALGDLEQCARSINSGTTDTELAFLEDQVATAAAQVQQSELQISNIEARISALKTAGLNVTVCNHFSKFKPKSKPQTLDSSRHQRRKLPAPPLKEKSEPEQQVKVFRP</sequence>
<feature type="compositionally biased region" description="Basic and acidic residues" evidence="4">
    <location>
        <begin position="182"/>
        <end position="215"/>
    </location>
</feature>
<feature type="compositionally biased region" description="Low complexity" evidence="4">
    <location>
        <begin position="133"/>
        <end position="143"/>
    </location>
</feature>
<feature type="coiled-coil region" evidence="3">
    <location>
        <begin position="437"/>
        <end position="471"/>
    </location>
</feature>
<evidence type="ECO:0000313" key="6">
    <source>
        <dbReference type="Ensembl" id="ENSAPEP00000032709.1"/>
    </source>
</evidence>
<feature type="domain" description="Rab effector MyRIP/Melanophilin" evidence="5">
    <location>
        <begin position="177"/>
        <end position="512"/>
    </location>
</feature>
<dbReference type="GO" id="GO:0008270">
    <property type="term" value="F:zinc ion binding"/>
    <property type="evidence" value="ECO:0007669"/>
    <property type="project" value="UniProtKB-KW"/>
</dbReference>
<dbReference type="AlphaFoldDB" id="A0A3P8U5V7"/>
<dbReference type="InterPro" id="IPR006788">
    <property type="entry name" value="Myrip/Melanophilin"/>
</dbReference>
<feature type="compositionally biased region" description="Low complexity" evidence="4">
    <location>
        <begin position="295"/>
        <end position="310"/>
    </location>
</feature>
<reference evidence="6" key="2">
    <citation type="submission" date="2025-08" db="UniProtKB">
        <authorList>
            <consortium name="Ensembl"/>
        </authorList>
    </citation>
    <scope>IDENTIFICATION</scope>
</reference>
<dbReference type="Proteomes" id="UP000265080">
    <property type="component" value="Chromosome 22"/>
</dbReference>
<feature type="region of interest" description="Disordered" evidence="4">
    <location>
        <begin position="368"/>
        <end position="392"/>
    </location>
</feature>
<dbReference type="PANTHER" id="PTHR14555">
    <property type="entry name" value="MYELIN-ASSOCIATED OLIGODENDROCYTIC BASIC PROTEIN MOBP -RELATED"/>
    <property type="match status" value="1"/>
</dbReference>
<dbReference type="Ensembl" id="ENSAPET00000033573.1">
    <property type="protein sequence ID" value="ENSAPEP00000032709.1"/>
    <property type="gene ID" value="ENSAPEG00000023249.1"/>
</dbReference>
<dbReference type="GO" id="GO:0030864">
    <property type="term" value="C:cortical actin cytoskeleton"/>
    <property type="evidence" value="ECO:0007669"/>
    <property type="project" value="TreeGrafter"/>
</dbReference>
<evidence type="ECO:0000313" key="7">
    <source>
        <dbReference type="Proteomes" id="UP000265080"/>
    </source>
</evidence>
<organism evidence="6 7">
    <name type="scientific">Amphiprion percula</name>
    <name type="common">Orange clownfish</name>
    <name type="synonym">Lutjanus percula</name>
    <dbReference type="NCBI Taxonomy" id="161767"/>
    <lineage>
        <taxon>Eukaryota</taxon>
        <taxon>Metazoa</taxon>
        <taxon>Chordata</taxon>
        <taxon>Craniata</taxon>
        <taxon>Vertebrata</taxon>
        <taxon>Euteleostomi</taxon>
        <taxon>Actinopterygii</taxon>
        <taxon>Neopterygii</taxon>
        <taxon>Teleostei</taxon>
        <taxon>Neoteleostei</taxon>
        <taxon>Acanthomorphata</taxon>
        <taxon>Ovalentaria</taxon>
        <taxon>Pomacentridae</taxon>
        <taxon>Amphiprion</taxon>
    </lineage>
</organism>
<keyword evidence="3" id="KW-0175">Coiled coil</keyword>
<dbReference type="GeneTree" id="ENSGT00950000183138"/>
<accession>A0A3P8U5V7</accession>
<evidence type="ECO:0000256" key="4">
    <source>
        <dbReference type="SAM" id="MobiDB-lite"/>
    </source>
</evidence>
<dbReference type="GO" id="GO:0003779">
    <property type="term" value="F:actin binding"/>
    <property type="evidence" value="ECO:0007669"/>
    <property type="project" value="TreeGrafter"/>
</dbReference>
<feature type="region of interest" description="Disordered" evidence="4">
    <location>
        <begin position="93"/>
        <end position="327"/>
    </location>
</feature>
<dbReference type="PANTHER" id="PTHR14555:SF6">
    <property type="entry name" value="RAB EFFECTOR MYRIP"/>
    <property type="match status" value="1"/>
</dbReference>
<name>A0A3P8U5V7_AMPPE</name>
<protein>
    <recommendedName>
        <fullName evidence="5">Rab effector MyRIP/Melanophilin domain-containing protein</fullName>
    </recommendedName>
</protein>
<reference evidence="6" key="3">
    <citation type="submission" date="2025-09" db="UniProtKB">
        <authorList>
            <consortium name="Ensembl"/>
        </authorList>
    </citation>
    <scope>IDENTIFICATION</scope>
</reference>
<keyword evidence="7" id="KW-1185">Reference proteome</keyword>
<keyword evidence="2" id="KW-0862">Zinc</keyword>
<dbReference type="STRING" id="161767.ENSAPEP00000032709"/>
<dbReference type="InterPro" id="IPR051745">
    <property type="entry name" value="Intracell_Transport_Effector"/>
</dbReference>
<feature type="compositionally biased region" description="Polar residues" evidence="4">
    <location>
        <begin position="42"/>
        <end position="58"/>
    </location>
</feature>
<proteinExistence type="predicted"/>
<dbReference type="Pfam" id="PF04698">
    <property type="entry name" value="Rab_eff_C"/>
    <property type="match status" value="1"/>
</dbReference>
<evidence type="ECO:0000256" key="3">
    <source>
        <dbReference type="SAM" id="Coils"/>
    </source>
</evidence>
<feature type="region of interest" description="Disordered" evidence="4">
    <location>
        <begin position="1"/>
        <end position="58"/>
    </location>
</feature>